<gene>
    <name evidence="6" type="ORF">E3T53_09530</name>
</gene>
<dbReference type="CDD" id="cd06223">
    <property type="entry name" value="PRTases_typeI"/>
    <property type="match status" value="1"/>
</dbReference>
<comment type="caution">
    <text evidence="6">The sequence shown here is derived from an EMBL/GenBank/DDBJ whole genome shotgun (WGS) entry which is preliminary data.</text>
</comment>
<evidence type="ECO:0000313" key="7">
    <source>
        <dbReference type="Proteomes" id="UP000298218"/>
    </source>
</evidence>
<evidence type="ECO:0000259" key="3">
    <source>
        <dbReference type="Pfam" id="PF12500"/>
    </source>
</evidence>
<evidence type="ECO:0000259" key="5">
    <source>
        <dbReference type="Pfam" id="PF15609"/>
    </source>
</evidence>
<dbReference type="InterPro" id="IPR022537">
    <property type="entry name" value="TRSP_dom"/>
</dbReference>
<accession>A0A4Y8KPS8</accession>
<dbReference type="Pfam" id="PF12500">
    <property type="entry name" value="TRSP"/>
    <property type="match status" value="1"/>
</dbReference>
<dbReference type="OrthoDB" id="1663315at2"/>
<dbReference type="GO" id="GO:0016757">
    <property type="term" value="F:glycosyltransferase activity"/>
    <property type="evidence" value="ECO:0007669"/>
    <property type="project" value="UniProtKB-KW"/>
</dbReference>
<keyword evidence="6" id="KW-0328">Glycosyltransferase</keyword>
<feature type="domain" description="PELOTA RNA-binding" evidence="4">
    <location>
        <begin position="757"/>
        <end position="836"/>
    </location>
</feature>
<keyword evidence="7" id="KW-1185">Reference proteome</keyword>
<dbReference type="InterPro" id="IPR028157">
    <property type="entry name" value="PELOTA_dom"/>
</dbReference>
<keyword evidence="6" id="KW-0808">Transferase</keyword>
<dbReference type="AlphaFoldDB" id="A0A4Y8KPS8"/>
<dbReference type="Gene3D" id="3.40.50.2020">
    <property type="match status" value="1"/>
</dbReference>
<dbReference type="InterPro" id="IPR011215">
    <property type="entry name" value="StiP_N"/>
</dbReference>
<feature type="domain" description="Orotate phosphoribosyltransferase-like" evidence="5">
    <location>
        <begin position="60"/>
        <end position="280"/>
    </location>
</feature>
<feature type="domain" description="TRSP" evidence="3">
    <location>
        <begin position="335"/>
        <end position="452"/>
    </location>
</feature>
<dbReference type="InterPro" id="IPR041688">
    <property type="entry name" value="PRTase_2"/>
</dbReference>
<dbReference type="SUPFAM" id="SSF53271">
    <property type="entry name" value="PRTase-like"/>
    <property type="match status" value="1"/>
</dbReference>
<name>A0A4Y8KPS8_9MICO</name>
<protein>
    <submittedName>
        <fullName evidence="6">Phosphoribosyltransferase</fullName>
    </submittedName>
</protein>
<dbReference type="InterPro" id="IPR000836">
    <property type="entry name" value="PRTase_dom"/>
</dbReference>
<dbReference type="Pfam" id="PF15608">
    <property type="entry name" value="PELOTA_1"/>
    <property type="match status" value="1"/>
</dbReference>
<dbReference type="Pfam" id="PF11202">
    <property type="entry name" value="StiP"/>
    <property type="match status" value="1"/>
</dbReference>
<dbReference type="EMBL" id="SOHQ01000028">
    <property type="protein sequence ID" value="TFD78426.1"/>
    <property type="molecule type" value="Genomic_DNA"/>
</dbReference>
<dbReference type="Proteomes" id="UP000298218">
    <property type="component" value="Unassembled WGS sequence"/>
</dbReference>
<reference evidence="6 7" key="1">
    <citation type="submission" date="2019-03" db="EMBL/GenBank/DDBJ databases">
        <title>Genomics of glacier-inhabiting Cryobacterium strains.</title>
        <authorList>
            <person name="Liu Q."/>
            <person name="Xin Y.-H."/>
        </authorList>
    </citation>
    <scope>NUCLEOTIDE SEQUENCE [LARGE SCALE GENOMIC DNA]</scope>
    <source>
        <strain evidence="6 7">CGMCC 1.4292</strain>
    </source>
</reference>
<dbReference type="Pfam" id="PF15609">
    <property type="entry name" value="PRTase_2"/>
    <property type="match status" value="1"/>
</dbReference>
<dbReference type="InterPro" id="IPR029057">
    <property type="entry name" value="PRTase-like"/>
</dbReference>
<feature type="region of interest" description="Disordered" evidence="1">
    <location>
        <begin position="182"/>
        <end position="204"/>
    </location>
</feature>
<evidence type="ECO:0000259" key="4">
    <source>
        <dbReference type="Pfam" id="PF15608"/>
    </source>
</evidence>
<organism evidence="6 7">
    <name type="scientific">Cryobacterium psychrophilum</name>
    <dbReference type="NCBI Taxonomy" id="41988"/>
    <lineage>
        <taxon>Bacteria</taxon>
        <taxon>Bacillati</taxon>
        <taxon>Actinomycetota</taxon>
        <taxon>Actinomycetes</taxon>
        <taxon>Micrococcales</taxon>
        <taxon>Microbacteriaceae</taxon>
        <taxon>Cryobacterium</taxon>
    </lineage>
</organism>
<evidence type="ECO:0000256" key="1">
    <source>
        <dbReference type="SAM" id="MobiDB-lite"/>
    </source>
</evidence>
<proteinExistence type="predicted"/>
<sequence>MKAMTSATPEPTELANPVFGDHFRSTSAPATHELGAGLVLETIGMSIAASEGTLNFGIIYGIALRRNPRRAHLLVSKVLGKHYPQSPAIIEAAARVLALRVHAELSSGATPDVRELLTRELVEALRAPLMRHKLSHIDLRDVGTGAVVVGFAEAATALGACVASALGAYYVSSTRYPGPTSPSYGAFEEEHSHASAHHLTPRDRQTLDDTSATVILVDDELTTGKTIINTIRMLHATATHAAYIVATLADLRDAGSRTALDEVASELGVTIRVVALFDGELTVPDSAVASAQPLLTRLLRTEREVSGGDAAVTVISYPHAAPHPRDGIRTFDELNVIAETLTGQLAGIGTGNTLVLGVEEDMFLPLRVASLLEERSVDPVVFGATTRSPAFAHDHPDYGILDRLDYTVPEVPGDTARRFAYNLGHTYDSVVIITASAADTGKLAATATSLLDALSQRTKNIVIMEAAAPVKRLGEPLTGPVFGSYKPEDVSWLLKDLSDVVLETNLEDREVAVQNGSHYAESLPLEYQPSAEYQSLFDESLNATRDALAFHVAVVAEQIYHLREGNPVLLSLARAGTPIGVLIRRYLHAAYGIDTPHYALSIVRGRGIDANALTYVSEHHDPRLVMFVDGWTGKGAIVRELTDALKDYENATGVRFRPELAVLADPGSCVSVYGTREDYLIPSAGLNSTVSGLVSRTVLNEHLIGPDDFHGAKFYREFTDVDVSNFFVDTVSTLFTAELIARARFANSRRHGEEPNWSGWKAVERISTEYGINNVNLVKPGVGETTRVLLRRVPWKILVRPDAGASIAHIRLLAAGRGVPIEPVDGLPFMAVGLIHPQLSPGATGFDGRKAS</sequence>
<evidence type="ECO:0000313" key="6">
    <source>
        <dbReference type="EMBL" id="TFD78426.1"/>
    </source>
</evidence>
<feature type="domain" description="Cysteine protease StiP N-terminal" evidence="2">
    <location>
        <begin position="483"/>
        <end position="731"/>
    </location>
</feature>
<evidence type="ECO:0000259" key="2">
    <source>
        <dbReference type="Pfam" id="PF11202"/>
    </source>
</evidence>